<gene>
    <name evidence="1" type="ORF">BW732_10495</name>
</gene>
<keyword evidence="2" id="KW-1185">Reference proteome</keyword>
<evidence type="ECO:0000313" key="1">
    <source>
        <dbReference type="EMBL" id="AQP54586.1"/>
    </source>
</evidence>
<dbReference type="KEGG" id="vpi:BW732_10495"/>
<sequence length="138" mass="15439">MQLIVFTKKNKYFGIKTENVSEIISATKCYLVPEAPEWVEGLINLRGSIVTLVNFSKFLNEEDTEQHDNIIIIQKDSEKIGLLVEGIVGVADIDPETIQQLHTTSDEPSIFLGLVPVEDKMTNIIDIMTIFAENEGSN</sequence>
<dbReference type="InterPro" id="IPR002545">
    <property type="entry name" value="CheW-lke_dom"/>
</dbReference>
<dbReference type="SUPFAM" id="SSF50341">
    <property type="entry name" value="CheW-like"/>
    <property type="match status" value="1"/>
</dbReference>
<dbReference type="GO" id="GO:0006935">
    <property type="term" value="P:chemotaxis"/>
    <property type="evidence" value="ECO:0007669"/>
    <property type="project" value="InterPro"/>
</dbReference>
<dbReference type="GO" id="GO:0005829">
    <property type="term" value="C:cytosol"/>
    <property type="evidence" value="ECO:0007669"/>
    <property type="project" value="TreeGrafter"/>
</dbReference>
<dbReference type="InterPro" id="IPR036061">
    <property type="entry name" value="CheW-like_dom_sf"/>
</dbReference>
<dbReference type="Gene3D" id="2.30.30.40">
    <property type="entry name" value="SH3 Domains"/>
    <property type="match status" value="1"/>
</dbReference>
<accession>A0A1Q2D871</accession>
<dbReference type="PANTHER" id="PTHR22617">
    <property type="entry name" value="CHEMOTAXIS SENSOR HISTIDINE KINASE-RELATED"/>
    <property type="match status" value="1"/>
</dbReference>
<reference evidence="1 2" key="1">
    <citation type="journal article" date="2010" name="Int. J. Syst. Evol. Microbiol.">
        <title>Vagococcus penaei sp. nov., isolated from spoilage microbiota of cooked shrimp (Penaeus vannamei).</title>
        <authorList>
            <person name="Jaffres E."/>
            <person name="Prevost H."/>
            <person name="Rossero A."/>
            <person name="Joffraud J.J."/>
            <person name="Dousset X."/>
        </authorList>
    </citation>
    <scope>NUCLEOTIDE SEQUENCE [LARGE SCALE GENOMIC DNA]</scope>
    <source>
        <strain evidence="1 2">CD276</strain>
    </source>
</reference>
<dbReference type="OrthoDB" id="9794382at2"/>
<dbReference type="InterPro" id="IPR039315">
    <property type="entry name" value="CheW"/>
</dbReference>
<dbReference type="PROSITE" id="PS50851">
    <property type="entry name" value="CHEW"/>
    <property type="match status" value="1"/>
</dbReference>
<dbReference type="GO" id="GO:0007165">
    <property type="term" value="P:signal transduction"/>
    <property type="evidence" value="ECO:0007669"/>
    <property type="project" value="InterPro"/>
</dbReference>
<dbReference type="PANTHER" id="PTHR22617:SF23">
    <property type="entry name" value="CHEMOTAXIS PROTEIN CHEW"/>
    <property type="match status" value="1"/>
</dbReference>
<organism evidence="1 2">
    <name type="scientific">Vagococcus penaei</name>
    <dbReference type="NCBI Taxonomy" id="633807"/>
    <lineage>
        <taxon>Bacteria</taxon>
        <taxon>Bacillati</taxon>
        <taxon>Bacillota</taxon>
        <taxon>Bacilli</taxon>
        <taxon>Lactobacillales</taxon>
        <taxon>Enterococcaceae</taxon>
        <taxon>Vagococcus</taxon>
    </lineage>
</organism>
<dbReference type="Proteomes" id="UP000188246">
    <property type="component" value="Chromosome"/>
</dbReference>
<dbReference type="SMART" id="SM00260">
    <property type="entry name" value="CheW"/>
    <property type="match status" value="1"/>
</dbReference>
<proteinExistence type="predicted"/>
<protein>
    <submittedName>
        <fullName evidence="1">Uncharacterized protein</fullName>
    </submittedName>
</protein>
<dbReference type="EMBL" id="CP019609">
    <property type="protein sequence ID" value="AQP54586.1"/>
    <property type="molecule type" value="Genomic_DNA"/>
</dbReference>
<name>A0A1Q2D871_9ENTE</name>
<dbReference type="Gene3D" id="2.40.50.180">
    <property type="entry name" value="CheA-289, Domain 4"/>
    <property type="match status" value="1"/>
</dbReference>
<dbReference type="STRING" id="633807.BW732_10495"/>
<dbReference type="AlphaFoldDB" id="A0A1Q2D871"/>
<dbReference type="Pfam" id="PF01584">
    <property type="entry name" value="CheW"/>
    <property type="match status" value="1"/>
</dbReference>
<evidence type="ECO:0000313" key="2">
    <source>
        <dbReference type="Proteomes" id="UP000188246"/>
    </source>
</evidence>
<dbReference type="RefSeq" id="WP_077276674.1">
    <property type="nucleotide sequence ID" value="NZ_CP019609.1"/>
</dbReference>